<dbReference type="Proteomes" id="UP000077868">
    <property type="component" value="Chromosome"/>
</dbReference>
<gene>
    <name evidence="3" type="ORF">I601_3258</name>
</gene>
<dbReference type="PROSITE" id="PS51494">
    <property type="entry name" value="SPOIVB"/>
    <property type="match status" value="1"/>
</dbReference>
<name>A0A1A9GQE6_9ACTN</name>
<evidence type="ECO:0000313" key="4">
    <source>
        <dbReference type="Proteomes" id="UP000077868"/>
    </source>
</evidence>
<sequence>MKRIHSSRRAKAMASTTAALGLMISGLALSSGPAQSAAAPDGCASPVDVATLAEGDTLTALSVVRGTEPQEFTGTVIGTIDDGIAVGLDMLVVDFEDPDPESPMSKAGGIWQGMSGSPVYVGDPADNNLVGAIAYGLSWGPSPIAGITPYTEMDDYLASESPKKVGVDGSTAREIGARTSATRSQAAEGFSQLRLPLGVTGISARRLSDIQELAAEREAKYLTGTDFAAVRGGRDSAGRAGAADLVPGGNLGASFSYGDISYAGVGTVTSVCAGEVVGFGHPMGFLGNTTLGMHPADALFVQPESLGAPFKVANISPAVGTVTDDRLAGITGMIGTLPDAMTVTSDVTYRAKQRTGSTDVYVSDYAADVSFSQHVANHDRVLDGIFGGTSAFGMSVTGTDEAGAPFTIAFDDTYVSQRDITIEPAWEIGDLVYVLSQMDEVDLDSVELDSAVTDDTDLLRVKGLEQWRKGKWTKVSNRRQGIVAKPGSMLKVRAILKAEDDTLSYVPFSTRIGDRARSGFLGVQGGASAWTNIWRAKTVAAVSKAIEEAPRNDEVLFELRLRRNGGRVEKSVGPQTSVVQGGKGYFVQINEKGGRGPVCRGC</sequence>
<feature type="domain" description="Peptidase S55" evidence="2">
    <location>
        <begin position="1"/>
        <end position="169"/>
    </location>
</feature>
<dbReference type="EMBL" id="CP015079">
    <property type="protein sequence ID" value="ANH39665.1"/>
    <property type="molecule type" value="Genomic_DNA"/>
</dbReference>
<keyword evidence="4" id="KW-1185">Reference proteome</keyword>
<evidence type="ECO:0000256" key="1">
    <source>
        <dbReference type="SAM" id="SignalP"/>
    </source>
</evidence>
<evidence type="ECO:0000259" key="2">
    <source>
        <dbReference type="PROSITE" id="PS51494"/>
    </source>
</evidence>
<feature type="chain" id="PRO_5008388474" description="Peptidase S55 domain-containing protein" evidence="1">
    <location>
        <begin position="37"/>
        <end position="602"/>
    </location>
</feature>
<evidence type="ECO:0000313" key="3">
    <source>
        <dbReference type="EMBL" id="ANH39665.1"/>
    </source>
</evidence>
<accession>A0A1A9GQE6</accession>
<proteinExistence type="predicted"/>
<reference evidence="3 4" key="1">
    <citation type="submission" date="2016-03" db="EMBL/GenBank/DDBJ databases">
        <title>Complete genome sequence of a soil Actinobacterium, Nocardioides dokdonensis FR1436.</title>
        <authorList>
            <person name="Kwon S.-K."/>
            <person name="Kim K."/>
            <person name="Kim J.F."/>
        </authorList>
    </citation>
    <scope>NUCLEOTIDE SEQUENCE [LARGE SCALE GENOMIC DNA]</scope>
    <source>
        <strain evidence="3 4">FR1436</strain>
    </source>
</reference>
<feature type="signal peptide" evidence="1">
    <location>
        <begin position="1"/>
        <end position="36"/>
    </location>
</feature>
<dbReference type="STRING" id="1300347.I601_3258"/>
<dbReference type="AlphaFoldDB" id="A0A1A9GQE6"/>
<dbReference type="InterPro" id="IPR008763">
    <property type="entry name" value="Peptidase_S55"/>
</dbReference>
<dbReference type="KEGG" id="ndk:I601_3258"/>
<dbReference type="PATRIC" id="fig|1300347.3.peg.3263"/>
<protein>
    <recommendedName>
        <fullName evidence="2">Peptidase S55 domain-containing protein</fullName>
    </recommendedName>
</protein>
<keyword evidence="1" id="KW-0732">Signal</keyword>
<organism evidence="3 4">
    <name type="scientific">Nocardioides dokdonensis FR1436</name>
    <dbReference type="NCBI Taxonomy" id="1300347"/>
    <lineage>
        <taxon>Bacteria</taxon>
        <taxon>Bacillati</taxon>
        <taxon>Actinomycetota</taxon>
        <taxon>Actinomycetes</taxon>
        <taxon>Propionibacteriales</taxon>
        <taxon>Nocardioidaceae</taxon>
        <taxon>Nocardioides</taxon>
    </lineage>
</organism>